<dbReference type="Proteomes" id="UP000050794">
    <property type="component" value="Unassembled WGS sequence"/>
</dbReference>
<evidence type="ECO:0000313" key="6">
    <source>
        <dbReference type="EMBL" id="VDM29340.1"/>
    </source>
</evidence>
<keyword evidence="3" id="KW-0436">Ligase</keyword>
<gene>
    <name evidence="6" type="ORF">TCNE_LOCUS3623</name>
</gene>
<accession>A0A183U553</accession>
<proteinExistence type="inferred from homology"/>
<dbReference type="EMBL" id="UYWY01004835">
    <property type="protein sequence ID" value="VDM29340.1"/>
    <property type="molecule type" value="Genomic_DNA"/>
</dbReference>
<evidence type="ECO:0000259" key="5">
    <source>
        <dbReference type="Pfam" id="PF00501"/>
    </source>
</evidence>
<comment type="similarity">
    <text evidence="2">Belongs to the ATP-dependent AMP-binding enzyme family.</text>
</comment>
<comment type="subcellular location">
    <subcellularLocation>
        <location evidence="1">Peroxisome</location>
    </subcellularLocation>
</comment>
<evidence type="ECO:0000256" key="4">
    <source>
        <dbReference type="ARBA" id="ARBA00023140"/>
    </source>
</evidence>
<organism evidence="7 8">
    <name type="scientific">Toxocara canis</name>
    <name type="common">Canine roundworm</name>
    <dbReference type="NCBI Taxonomy" id="6265"/>
    <lineage>
        <taxon>Eukaryota</taxon>
        <taxon>Metazoa</taxon>
        <taxon>Ecdysozoa</taxon>
        <taxon>Nematoda</taxon>
        <taxon>Chromadorea</taxon>
        <taxon>Rhabditida</taxon>
        <taxon>Spirurina</taxon>
        <taxon>Ascaridomorpha</taxon>
        <taxon>Ascaridoidea</taxon>
        <taxon>Toxocaridae</taxon>
        <taxon>Toxocara</taxon>
    </lineage>
</organism>
<keyword evidence="4" id="KW-0576">Peroxisome</keyword>
<dbReference type="SUPFAM" id="SSF56801">
    <property type="entry name" value="Acetyl-CoA synthetase-like"/>
    <property type="match status" value="1"/>
</dbReference>
<dbReference type="GO" id="GO:0016405">
    <property type="term" value="F:CoA-ligase activity"/>
    <property type="evidence" value="ECO:0007669"/>
    <property type="project" value="TreeGrafter"/>
</dbReference>
<dbReference type="WBParaSite" id="TCNE_0000362301-mRNA-1">
    <property type="protein sequence ID" value="TCNE_0000362301-mRNA-1"/>
    <property type="gene ID" value="TCNE_0000362301"/>
</dbReference>
<reference evidence="8" key="1">
    <citation type="submission" date="2016-06" db="UniProtKB">
        <authorList>
            <consortium name="WormBaseParasite"/>
        </authorList>
    </citation>
    <scope>IDENTIFICATION</scope>
</reference>
<dbReference type="Gene3D" id="3.40.50.12780">
    <property type="entry name" value="N-terminal domain of ligase-like"/>
    <property type="match status" value="1"/>
</dbReference>
<keyword evidence="7" id="KW-1185">Reference proteome</keyword>
<dbReference type="Pfam" id="PF00501">
    <property type="entry name" value="AMP-binding"/>
    <property type="match status" value="1"/>
</dbReference>
<dbReference type="AlphaFoldDB" id="A0A183U553"/>
<dbReference type="InterPro" id="IPR042099">
    <property type="entry name" value="ANL_N_sf"/>
</dbReference>
<dbReference type="PANTHER" id="PTHR24096">
    <property type="entry name" value="LONG-CHAIN-FATTY-ACID--COA LIGASE"/>
    <property type="match status" value="1"/>
</dbReference>
<sequence>IDTLNVVPAIIGYLCESDEQLSRWNVSSVTTVLCGSAPLGKELSKRFLEKFPNVTNFVQGYGMTEVVVLSHITPLGTPVDEEKYLGSCGKLLPGFEAKVRRHLRISFRSA</sequence>
<protein>
    <submittedName>
        <fullName evidence="8">AMP-binding domain-containing protein</fullName>
    </submittedName>
</protein>
<evidence type="ECO:0000313" key="8">
    <source>
        <dbReference type="WBParaSite" id="TCNE_0000362301-mRNA-1"/>
    </source>
</evidence>
<dbReference type="PANTHER" id="PTHR24096:SF149">
    <property type="entry name" value="AMP-BINDING DOMAIN-CONTAINING PROTEIN-RELATED"/>
    <property type="match status" value="1"/>
</dbReference>
<evidence type="ECO:0000256" key="2">
    <source>
        <dbReference type="ARBA" id="ARBA00006432"/>
    </source>
</evidence>
<dbReference type="InterPro" id="IPR000873">
    <property type="entry name" value="AMP-dep_synth/lig_dom"/>
</dbReference>
<name>A0A183U553_TOXCA</name>
<evidence type="ECO:0000313" key="7">
    <source>
        <dbReference type="Proteomes" id="UP000050794"/>
    </source>
</evidence>
<reference evidence="6 7" key="2">
    <citation type="submission" date="2018-11" db="EMBL/GenBank/DDBJ databases">
        <authorList>
            <consortium name="Pathogen Informatics"/>
        </authorList>
    </citation>
    <scope>NUCLEOTIDE SEQUENCE [LARGE SCALE GENOMIC DNA]</scope>
</reference>
<evidence type="ECO:0000256" key="1">
    <source>
        <dbReference type="ARBA" id="ARBA00004275"/>
    </source>
</evidence>
<evidence type="ECO:0000256" key="3">
    <source>
        <dbReference type="ARBA" id="ARBA00022598"/>
    </source>
</evidence>
<dbReference type="GO" id="GO:0005777">
    <property type="term" value="C:peroxisome"/>
    <property type="evidence" value="ECO:0007669"/>
    <property type="project" value="UniProtKB-SubCell"/>
</dbReference>
<feature type="domain" description="AMP-dependent synthetase/ligase" evidence="5">
    <location>
        <begin position="2"/>
        <end position="99"/>
    </location>
</feature>